<evidence type="ECO:0000313" key="2">
    <source>
        <dbReference type="EMBL" id="SDH44045.1"/>
    </source>
</evidence>
<accession>A0A1G8CF11</accession>
<evidence type="ECO:0000256" key="1">
    <source>
        <dbReference type="SAM" id="Coils"/>
    </source>
</evidence>
<sequence length="165" mass="19369">MDLARLWLHFNEFINDFVKYGIPFVALGLSIVSFKDSRKANKVRDRLSELEEKIKKYELEEKEKEREEATKACVEARIIKISKGNYKMKVWNSGKATAYNVDFTIPQECKGMIWRDKVPYEFLESGKNFEEHVLVHFGTPEKFKLTTTWTDEQGTSYSKEQILTV</sequence>
<keyword evidence="1" id="KW-0175">Coiled coil</keyword>
<gene>
    <name evidence="2" type="ORF">SAMN05443529_11383</name>
</gene>
<reference evidence="3" key="1">
    <citation type="submission" date="2016-10" db="EMBL/GenBank/DDBJ databases">
        <authorList>
            <person name="Varghese N."/>
            <person name="Submissions S."/>
        </authorList>
    </citation>
    <scope>NUCLEOTIDE SEQUENCE [LARGE SCALE GENOMIC DNA]</scope>
    <source>
        <strain evidence="3">DSM 8344</strain>
    </source>
</reference>
<name>A0A1G8CF11_9FIRM</name>
<dbReference type="OrthoDB" id="2081681at2"/>
<dbReference type="RefSeq" id="WP_092333719.1">
    <property type="nucleotide sequence ID" value="NZ_FNCP01000013.1"/>
</dbReference>
<evidence type="ECO:0000313" key="3">
    <source>
        <dbReference type="Proteomes" id="UP000198656"/>
    </source>
</evidence>
<dbReference type="AlphaFoldDB" id="A0A1G8CF11"/>
<feature type="coiled-coil region" evidence="1">
    <location>
        <begin position="40"/>
        <end position="79"/>
    </location>
</feature>
<organism evidence="2 3">
    <name type="scientific">Desulfosporosinus hippei DSM 8344</name>
    <dbReference type="NCBI Taxonomy" id="1121419"/>
    <lineage>
        <taxon>Bacteria</taxon>
        <taxon>Bacillati</taxon>
        <taxon>Bacillota</taxon>
        <taxon>Clostridia</taxon>
        <taxon>Eubacteriales</taxon>
        <taxon>Desulfitobacteriaceae</taxon>
        <taxon>Desulfosporosinus</taxon>
    </lineage>
</organism>
<dbReference type="Proteomes" id="UP000198656">
    <property type="component" value="Unassembled WGS sequence"/>
</dbReference>
<proteinExistence type="predicted"/>
<protein>
    <submittedName>
        <fullName evidence="2">Uncharacterized protein</fullName>
    </submittedName>
</protein>
<dbReference type="EMBL" id="FNCP01000013">
    <property type="protein sequence ID" value="SDH44045.1"/>
    <property type="molecule type" value="Genomic_DNA"/>
</dbReference>
<dbReference type="STRING" id="1121419.SAMN05443529_11383"/>
<keyword evidence="3" id="KW-1185">Reference proteome</keyword>